<dbReference type="RefSeq" id="WP_378611464.1">
    <property type="nucleotide sequence ID" value="NZ_JBHSAX010000006.1"/>
</dbReference>
<reference evidence="2" key="1">
    <citation type="journal article" date="2019" name="Int. J. Syst. Evol. Microbiol.">
        <title>The Global Catalogue of Microorganisms (GCM) 10K type strain sequencing project: providing services to taxonomists for standard genome sequencing and annotation.</title>
        <authorList>
            <consortium name="The Broad Institute Genomics Platform"/>
            <consortium name="The Broad Institute Genome Sequencing Center for Infectious Disease"/>
            <person name="Wu L."/>
            <person name="Ma J."/>
        </authorList>
    </citation>
    <scope>NUCLEOTIDE SEQUENCE [LARGE SCALE GENOMIC DNA]</scope>
    <source>
        <strain evidence="2">CGMCC 4.7330</strain>
    </source>
</reference>
<dbReference type="Proteomes" id="UP001595696">
    <property type="component" value="Unassembled WGS sequence"/>
</dbReference>
<sequence length="102" mass="11281">MLTADILQLNRLADTVGTVSAEIDKIDVRTSADRIPNALPGCTVGQACVQSGEFIEGAWLRMAQRLHQLETIVRQCSASIHTTETEFTDRLNSMDFRASSER</sequence>
<protein>
    <recommendedName>
        <fullName evidence="3">Excreted virulence factor EspC (Type VII ESX diderm)</fullName>
    </recommendedName>
</protein>
<name>A0ABV8DNR3_9NOCA</name>
<gene>
    <name evidence="1" type="ORF">ACFO0B_06875</name>
</gene>
<organism evidence="1 2">
    <name type="scientific">Nocardia jiangsuensis</name>
    <dbReference type="NCBI Taxonomy" id="1691563"/>
    <lineage>
        <taxon>Bacteria</taxon>
        <taxon>Bacillati</taxon>
        <taxon>Actinomycetota</taxon>
        <taxon>Actinomycetes</taxon>
        <taxon>Mycobacteriales</taxon>
        <taxon>Nocardiaceae</taxon>
        <taxon>Nocardia</taxon>
    </lineage>
</organism>
<comment type="caution">
    <text evidence="1">The sequence shown here is derived from an EMBL/GenBank/DDBJ whole genome shotgun (WGS) entry which is preliminary data.</text>
</comment>
<proteinExistence type="predicted"/>
<keyword evidence="2" id="KW-1185">Reference proteome</keyword>
<evidence type="ECO:0008006" key="3">
    <source>
        <dbReference type="Google" id="ProtNLM"/>
    </source>
</evidence>
<accession>A0ABV8DNR3</accession>
<evidence type="ECO:0000313" key="2">
    <source>
        <dbReference type="Proteomes" id="UP001595696"/>
    </source>
</evidence>
<evidence type="ECO:0000313" key="1">
    <source>
        <dbReference type="EMBL" id="MFC3961708.1"/>
    </source>
</evidence>
<dbReference type="EMBL" id="JBHSAX010000006">
    <property type="protein sequence ID" value="MFC3961708.1"/>
    <property type="molecule type" value="Genomic_DNA"/>
</dbReference>